<protein>
    <submittedName>
        <fullName evidence="3">Thymidine kinase 2, mitochondrial</fullName>
    </submittedName>
</protein>
<organism evidence="3">
    <name type="scientific">Caligus rogercresseyi</name>
    <name type="common">Sea louse</name>
    <dbReference type="NCBI Taxonomy" id="217165"/>
    <lineage>
        <taxon>Eukaryota</taxon>
        <taxon>Metazoa</taxon>
        <taxon>Ecdysozoa</taxon>
        <taxon>Arthropoda</taxon>
        <taxon>Crustacea</taxon>
        <taxon>Multicrustacea</taxon>
        <taxon>Hexanauplia</taxon>
        <taxon>Copepoda</taxon>
        <taxon>Siphonostomatoida</taxon>
        <taxon>Caligidae</taxon>
        <taxon>Caligus</taxon>
    </lineage>
</organism>
<keyword evidence="3" id="KW-0808">Transferase</keyword>
<evidence type="ECO:0000259" key="2">
    <source>
        <dbReference type="Pfam" id="PF01712"/>
    </source>
</evidence>
<name>C1BMT0_CALRO</name>
<sequence length="290" mass="34063">MMMSSSFLVCLLTYFTLWRSVHGLSIYDGSPGANISDYEGELRAEWDRRIIFPPVEEMLSRNKPFIINVEGIVGTGKTTFLDYMKEYPYMDILPEPINKWTNLNGTDLLGLAFENPSRWSMTQESYVQLTLTEEHLRPYGIVKIMERSPHSAISVFSRQFYEAGQMTEVEFNVLNAWYNFLNDKLDLTTDLTIYLRLDPELAYKRVLERGRIEEKNLSLNFLKRLHRLHDDWLIHQNTSMYLPTGNILVIDTSRPLDEMEMIYKHLGKKIWKEIPKGMITYCDQLSETFE</sequence>
<dbReference type="PANTHER" id="PTHR10513:SF24">
    <property type="entry name" value="THYMIDINE KINASE 2, MITOCHONDRIAL"/>
    <property type="match status" value="1"/>
</dbReference>
<dbReference type="SUPFAM" id="SSF52540">
    <property type="entry name" value="P-loop containing nucleoside triphosphate hydrolases"/>
    <property type="match status" value="1"/>
</dbReference>
<dbReference type="EMBL" id="BT075909">
    <property type="protein sequence ID" value="ACO10333.1"/>
    <property type="molecule type" value="mRNA"/>
</dbReference>
<dbReference type="GO" id="GO:0005739">
    <property type="term" value="C:mitochondrion"/>
    <property type="evidence" value="ECO:0007669"/>
    <property type="project" value="TreeGrafter"/>
</dbReference>
<evidence type="ECO:0000256" key="1">
    <source>
        <dbReference type="SAM" id="SignalP"/>
    </source>
</evidence>
<keyword evidence="3" id="KW-0418">Kinase</keyword>
<dbReference type="InterPro" id="IPR031314">
    <property type="entry name" value="DNK_dom"/>
</dbReference>
<dbReference type="InterPro" id="IPR027417">
    <property type="entry name" value="P-loop_NTPase"/>
</dbReference>
<gene>
    <name evidence="3" type="primary">KITM</name>
</gene>
<dbReference type="PANTHER" id="PTHR10513">
    <property type="entry name" value="DEOXYNUCLEOSIDE KINASE"/>
    <property type="match status" value="1"/>
</dbReference>
<accession>C1BMT0</accession>
<feature type="signal peptide" evidence="1">
    <location>
        <begin position="1"/>
        <end position="23"/>
    </location>
</feature>
<evidence type="ECO:0000313" key="3">
    <source>
        <dbReference type="EMBL" id="ACO10333.1"/>
    </source>
</evidence>
<proteinExistence type="evidence at transcript level"/>
<keyword evidence="1" id="KW-0732">Signal</keyword>
<dbReference type="Gene3D" id="3.40.50.300">
    <property type="entry name" value="P-loop containing nucleotide triphosphate hydrolases"/>
    <property type="match status" value="1"/>
</dbReference>
<feature type="domain" description="Deoxynucleoside kinase" evidence="2">
    <location>
        <begin position="67"/>
        <end position="270"/>
    </location>
</feature>
<feature type="chain" id="PRO_5002907318" evidence="1">
    <location>
        <begin position="24"/>
        <end position="290"/>
    </location>
</feature>
<dbReference type="GO" id="GO:0019136">
    <property type="term" value="F:deoxynucleoside kinase activity"/>
    <property type="evidence" value="ECO:0007669"/>
    <property type="project" value="TreeGrafter"/>
</dbReference>
<dbReference type="InterPro" id="IPR050566">
    <property type="entry name" value="Deoxyribonucleoside_kinase"/>
</dbReference>
<reference evidence="3" key="1">
    <citation type="submission" date="2009-03" db="EMBL/GenBank/DDBJ databases">
        <title>Caligus rogercresseyi ESTs and full-length cDNAs.</title>
        <authorList>
            <person name="Yasuike M."/>
            <person name="von Schalburg K."/>
            <person name="Cooper G."/>
            <person name="Leong J."/>
            <person name="Jones S.R.M."/>
            <person name="Koop B.F."/>
        </authorList>
    </citation>
    <scope>NUCLEOTIDE SEQUENCE</scope>
    <source>
        <tissue evidence="3">Whole tissue</tissue>
    </source>
</reference>
<dbReference type="AlphaFoldDB" id="C1BMT0"/>
<dbReference type="Pfam" id="PF01712">
    <property type="entry name" value="dNK"/>
    <property type="match status" value="1"/>
</dbReference>